<feature type="compositionally biased region" description="Basic and acidic residues" evidence="1">
    <location>
        <begin position="1"/>
        <end position="13"/>
    </location>
</feature>
<name>A0A314Y665_PRUYE</name>
<dbReference type="EMBL" id="PJQY01001749">
    <property type="protein sequence ID" value="PQP99990.1"/>
    <property type="molecule type" value="Genomic_DNA"/>
</dbReference>
<accession>A0A314Y665</accession>
<sequence>MKVRHESSEEKGINIEGATEEGIKSEVIEDDNSVNQLMQENSEKSDSDDSSEDEVDNLDEIQPDEVTLGEGSDTTQDEKDLDMKLFIGGVVHNDDDAPIKDEYVRRPAESKMWREILLYCIFQGEA</sequence>
<feature type="region of interest" description="Disordered" evidence="1">
    <location>
        <begin position="1"/>
        <end position="78"/>
    </location>
</feature>
<evidence type="ECO:0000256" key="1">
    <source>
        <dbReference type="SAM" id="MobiDB-lite"/>
    </source>
</evidence>
<evidence type="ECO:0000313" key="2">
    <source>
        <dbReference type="EMBL" id="PQP99990.1"/>
    </source>
</evidence>
<gene>
    <name evidence="2" type="ORF">Pyn_04754</name>
</gene>
<dbReference type="STRING" id="2094558.A0A314Y665"/>
<feature type="compositionally biased region" description="Acidic residues" evidence="1">
    <location>
        <begin position="48"/>
        <end position="63"/>
    </location>
</feature>
<keyword evidence="3" id="KW-1185">Reference proteome</keyword>
<comment type="caution">
    <text evidence="2">The sequence shown here is derived from an EMBL/GenBank/DDBJ whole genome shotgun (WGS) entry which is preliminary data.</text>
</comment>
<dbReference type="AlphaFoldDB" id="A0A314Y665"/>
<dbReference type="OrthoDB" id="722566at2759"/>
<proteinExistence type="predicted"/>
<evidence type="ECO:0000313" key="3">
    <source>
        <dbReference type="Proteomes" id="UP000250321"/>
    </source>
</evidence>
<reference evidence="2 3" key="1">
    <citation type="submission" date="2018-02" db="EMBL/GenBank/DDBJ databases">
        <title>Draft genome of wild Prunus yedoensis var. nudiflora.</title>
        <authorList>
            <person name="Baek S."/>
            <person name="Kim J.-H."/>
            <person name="Choi K."/>
            <person name="Kim G.-B."/>
            <person name="Cho A."/>
            <person name="Jang H."/>
            <person name="Shin C.-H."/>
            <person name="Yu H.-J."/>
            <person name="Mun J.-H."/>
        </authorList>
    </citation>
    <scope>NUCLEOTIDE SEQUENCE [LARGE SCALE GENOMIC DNA]</scope>
    <source>
        <strain evidence="3">cv. Jeju island</strain>
        <tissue evidence="2">Leaf</tissue>
    </source>
</reference>
<organism evidence="2 3">
    <name type="scientific">Prunus yedoensis var. nudiflora</name>
    <dbReference type="NCBI Taxonomy" id="2094558"/>
    <lineage>
        <taxon>Eukaryota</taxon>
        <taxon>Viridiplantae</taxon>
        <taxon>Streptophyta</taxon>
        <taxon>Embryophyta</taxon>
        <taxon>Tracheophyta</taxon>
        <taxon>Spermatophyta</taxon>
        <taxon>Magnoliopsida</taxon>
        <taxon>eudicotyledons</taxon>
        <taxon>Gunneridae</taxon>
        <taxon>Pentapetalae</taxon>
        <taxon>rosids</taxon>
        <taxon>fabids</taxon>
        <taxon>Rosales</taxon>
        <taxon>Rosaceae</taxon>
        <taxon>Amygdaloideae</taxon>
        <taxon>Amygdaleae</taxon>
        <taxon>Prunus</taxon>
    </lineage>
</organism>
<dbReference type="Proteomes" id="UP000250321">
    <property type="component" value="Unassembled WGS sequence"/>
</dbReference>
<protein>
    <submittedName>
        <fullName evidence="2">Protein EXECUTER 2 chloroplastic</fullName>
    </submittedName>
</protein>